<evidence type="ECO:0000313" key="2">
    <source>
        <dbReference type="Proteomes" id="UP000553632"/>
    </source>
</evidence>
<dbReference type="InterPro" id="IPR013785">
    <property type="entry name" value="Aldolase_TIM"/>
</dbReference>
<feature type="non-terminal residue" evidence="1">
    <location>
        <position position="113"/>
    </location>
</feature>
<dbReference type="GO" id="GO:0051539">
    <property type="term" value="F:4 iron, 4 sulfur cluster binding"/>
    <property type="evidence" value="ECO:0007669"/>
    <property type="project" value="InterPro"/>
</dbReference>
<name>A0A7J6U8Z6_PEROL</name>
<gene>
    <name evidence="1" type="primary">TYW1_5</name>
    <name evidence="1" type="ORF">FOZ63_013743</name>
</gene>
<dbReference type="PANTHER" id="PTHR13930">
    <property type="entry name" value="S-ADENOSYL-L-METHIONINE-DEPENDENT TRNA 4-DEMETHYLWYOSINE SYNTHASE"/>
    <property type="match status" value="1"/>
</dbReference>
<protein>
    <submittedName>
        <fullName evidence="1">S-adenosyl-L-methionine-dependent tRNA 4-demethylwyosine synthase</fullName>
    </submittedName>
</protein>
<accession>A0A7J6U8Z6</accession>
<comment type="caution">
    <text evidence="1">The sequence shown here is derived from an EMBL/GenBank/DDBJ whole genome shotgun (WGS) entry which is preliminary data.</text>
</comment>
<feature type="non-terminal residue" evidence="1">
    <location>
        <position position="1"/>
    </location>
</feature>
<proteinExistence type="predicted"/>
<dbReference type="Gene3D" id="3.20.20.70">
    <property type="entry name" value="Aldolase class I"/>
    <property type="match status" value="1"/>
</dbReference>
<sequence>DTEDGDVEDASGSSGGHLAGVRLPHCAELLPWMFSMPLAREVLGSILGCAYCLRACGSNNKEMVTKKHRAALTREGYRLVGSHSAVKLCRWTKHQVRGRGGCYKHSFYGIESH</sequence>
<organism evidence="1 2">
    <name type="scientific">Perkinsus olseni</name>
    <name type="common">Perkinsus atlanticus</name>
    <dbReference type="NCBI Taxonomy" id="32597"/>
    <lineage>
        <taxon>Eukaryota</taxon>
        <taxon>Sar</taxon>
        <taxon>Alveolata</taxon>
        <taxon>Perkinsozoa</taxon>
        <taxon>Perkinsea</taxon>
        <taxon>Perkinsida</taxon>
        <taxon>Perkinsidae</taxon>
        <taxon>Perkinsus</taxon>
    </lineage>
</organism>
<reference evidence="1 2" key="1">
    <citation type="submission" date="2020-04" db="EMBL/GenBank/DDBJ databases">
        <title>Perkinsus olseni comparative genomics.</title>
        <authorList>
            <person name="Bogema D.R."/>
        </authorList>
    </citation>
    <scope>NUCLEOTIDE SEQUENCE [LARGE SCALE GENOMIC DNA]</scope>
    <source>
        <strain evidence="1 2">ATCC PRA-207</strain>
    </source>
</reference>
<dbReference type="EMBL" id="JABANO010005614">
    <property type="protein sequence ID" value="KAF4753197.1"/>
    <property type="molecule type" value="Genomic_DNA"/>
</dbReference>
<dbReference type="Proteomes" id="UP000553632">
    <property type="component" value="Unassembled WGS sequence"/>
</dbReference>
<dbReference type="InterPro" id="IPR034556">
    <property type="entry name" value="tRNA_wybutosine-synthase"/>
</dbReference>
<evidence type="ECO:0000313" key="1">
    <source>
        <dbReference type="EMBL" id="KAF4753197.1"/>
    </source>
</evidence>
<dbReference type="PANTHER" id="PTHR13930:SF0">
    <property type="entry name" value="S-ADENOSYL-L-METHIONINE-DEPENDENT TRNA 4-DEMETHYLWYOSINE SYNTHASE TYW1-RELATED"/>
    <property type="match status" value="1"/>
</dbReference>
<keyword evidence="2" id="KW-1185">Reference proteome</keyword>
<dbReference type="AlphaFoldDB" id="A0A7J6U8Z6"/>
<dbReference type="GO" id="GO:0031591">
    <property type="term" value="P:wybutosine biosynthetic process"/>
    <property type="evidence" value="ECO:0007669"/>
    <property type="project" value="TreeGrafter"/>
</dbReference>